<dbReference type="EMBL" id="DS028093">
    <property type="protein sequence ID" value="KMP01360.1"/>
    <property type="molecule type" value="Genomic_DNA"/>
</dbReference>
<evidence type="ECO:0000256" key="2">
    <source>
        <dbReference type="ARBA" id="ARBA00022679"/>
    </source>
</evidence>
<dbReference type="SUPFAM" id="SSF47616">
    <property type="entry name" value="GST C-terminal domain-like"/>
    <property type="match status" value="1"/>
</dbReference>
<dbReference type="InterPro" id="IPR036282">
    <property type="entry name" value="Glutathione-S-Trfase_C_sf"/>
</dbReference>
<accession>A0A0J6Y117</accession>
<feature type="domain" description="GST C-terminal" evidence="5">
    <location>
        <begin position="91"/>
        <end position="209"/>
    </location>
</feature>
<dbReference type="PANTHER" id="PTHR43900">
    <property type="entry name" value="GLUTATHIONE S-TRANSFERASE RHO"/>
    <property type="match status" value="1"/>
</dbReference>
<sequence length="219" mass="24215">MAGKLKIYGNIASPYSDIVLLTAAEGGLKDYDYVNVDFRKGAHKLSPHEPDGKISCSHNPGRRPSLRVSPNGEIHRHTLQLHRSAPGYQGCLGSRAIRTSRVPRDVLLRRSRGRASVTIPVDEAAVAKVKSQLESHLDLCEQSFKAGKEYMAGDTFGLADIFYIPAVAKLIDVGHGDLITKREMVNDWWQRCLARPATGDYVQNIPKPVDMKQALDRAN</sequence>
<evidence type="ECO:0000313" key="6">
    <source>
        <dbReference type="EMBL" id="KMP01360.1"/>
    </source>
</evidence>
<dbReference type="InterPro" id="IPR004046">
    <property type="entry name" value="GST_C"/>
</dbReference>
<dbReference type="PROSITE" id="PS50405">
    <property type="entry name" value="GST_CTER"/>
    <property type="match status" value="1"/>
</dbReference>
<evidence type="ECO:0000256" key="4">
    <source>
        <dbReference type="SAM" id="MobiDB-lite"/>
    </source>
</evidence>
<dbReference type="Pfam" id="PF00043">
    <property type="entry name" value="GST_C"/>
    <property type="match status" value="1"/>
</dbReference>
<dbReference type="Proteomes" id="UP000054565">
    <property type="component" value="Unassembled WGS sequence"/>
</dbReference>
<dbReference type="GO" id="GO:0006749">
    <property type="term" value="P:glutathione metabolic process"/>
    <property type="evidence" value="ECO:0007669"/>
    <property type="project" value="TreeGrafter"/>
</dbReference>
<proteinExistence type="predicted"/>
<feature type="region of interest" description="Disordered" evidence="4">
    <location>
        <begin position="44"/>
        <end position="63"/>
    </location>
</feature>
<organism evidence="6">
    <name type="scientific">Coccidioides immitis RMSCC 2394</name>
    <dbReference type="NCBI Taxonomy" id="404692"/>
    <lineage>
        <taxon>Eukaryota</taxon>
        <taxon>Fungi</taxon>
        <taxon>Dikarya</taxon>
        <taxon>Ascomycota</taxon>
        <taxon>Pezizomycotina</taxon>
        <taxon>Eurotiomycetes</taxon>
        <taxon>Eurotiomycetidae</taxon>
        <taxon>Onygenales</taxon>
        <taxon>Onygenaceae</taxon>
        <taxon>Coccidioides</taxon>
    </lineage>
</organism>
<dbReference type="AlphaFoldDB" id="A0A0J6Y117"/>
<dbReference type="GO" id="GO:0043295">
    <property type="term" value="F:glutathione binding"/>
    <property type="evidence" value="ECO:0007669"/>
    <property type="project" value="TreeGrafter"/>
</dbReference>
<comment type="catalytic activity">
    <reaction evidence="3">
        <text>RX + glutathione = an S-substituted glutathione + a halide anion + H(+)</text>
        <dbReference type="Rhea" id="RHEA:16437"/>
        <dbReference type="ChEBI" id="CHEBI:15378"/>
        <dbReference type="ChEBI" id="CHEBI:16042"/>
        <dbReference type="ChEBI" id="CHEBI:17792"/>
        <dbReference type="ChEBI" id="CHEBI:57925"/>
        <dbReference type="ChEBI" id="CHEBI:90779"/>
        <dbReference type="EC" id="2.5.1.18"/>
    </reaction>
</comment>
<dbReference type="PANTHER" id="PTHR43900:SF3">
    <property type="entry name" value="GLUTATHIONE S-TRANSFERASE RHO"/>
    <property type="match status" value="1"/>
</dbReference>
<name>A0A0J6Y117_COCIT</name>
<reference evidence="6" key="1">
    <citation type="submission" date="2006-10" db="EMBL/GenBank/DDBJ databases">
        <title>The Genome Sequence of Coccidioides immitis RMSCC 2394.</title>
        <authorList>
            <consortium name="Coccidioides Genome Resources Consortium"/>
            <consortium name="The Broad Institute Genome Sequencing Platform"/>
            <person name="Henn M.R."/>
            <person name="Jaffe D."/>
            <person name="DeCaprio D."/>
            <person name="Kodira C."/>
            <person name="Young S."/>
            <person name="Butler J."/>
            <person name="Alvarez P."/>
            <person name="Gnerre S."/>
            <person name="Grabherr M."/>
            <person name="Kleber M."/>
            <person name="Mauceli E."/>
            <person name="Brockman W."/>
            <person name="LaButti K."/>
            <person name="Sykes S."/>
            <person name="Crawford M."/>
            <person name="Koehrsen M."/>
            <person name="Engels R."/>
            <person name="Montgomery P."/>
            <person name="Pearson M."/>
            <person name="Howarth C."/>
            <person name="Larson L."/>
            <person name="White J."/>
            <person name="Ledlie T."/>
            <person name="Zeng Q."/>
            <person name="Yandava C."/>
            <person name="Alvarado L."/>
            <person name="O'Leary S."/>
            <person name="Lewis M.L."/>
            <person name="Orsborn K."/>
            <person name="Galgiani J."/>
            <person name="Lander E."/>
            <person name="Nusbaum C."/>
            <person name="Galagan J."/>
            <person name="Birren B."/>
        </authorList>
    </citation>
    <scope>NUCLEOTIDE SEQUENCE</scope>
    <source>
        <strain evidence="6">RMSCC 2394</strain>
    </source>
</reference>
<dbReference type="Gene3D" id="1.20.1050.10">
    <property type="match status" value="1"/>
</dbReference>
<dbReference type="GO" id="GO:0004364">
    <property type="term" value="F:glutathione transferase activity"/>
    <property type="evidence" value="ECO:0007669"/>
    <property type="project" value="UniProtKB-EC"/>
</dbReference>
<keyword evidence="2 6" id="KW-0808">Transferase</keyword>
<evidence type="ECO:0000256" key="1">
    <source>
        <dbReference type="ARBA" id="ARBA00012452"/>
    </source>
</evidence>
<dbReference type="InterPro" id="IPR010987">
    <property type="entry name" value="Glutathione-S-Trfase_C-like"/>
</dbReference>
<dbReference type="EC" id="2.5.1.18" evidence="1"/>
<protein>
    <recommendedName>
        <fullName evidence="1">glutathione transferase</fullName>
        <ecNumber evidence="1">2.5.1.18</ecNumber>
    </recommendedName>
</protein>
<evidence type="ECO:0000259" key="5">
    <source>
        <dbReference type="PROSITE" id="PS50405"/>
    </source>
</evidence>
<dbReference type="STRING" id="404692.A0A0J6Y117"/>
<dbReference type="GO" id="GO:0005737">
    <property type="term" value="C:cytoplasm"/>
    <property type="evidence" value="ECO:0007669"/>
    <property type="project" value="TreeGrafter"/>
</dbReference>
<evidence type="ECO:0000256" key="3">
    <source>
        <dbReference type="ARBA" id="ARBA00047960"/>
    </source>
</evidence>
<dbReference type="Gene3D" id="3.40.30.10">
    <property type="entry name" value="Glutaredoxin"/>
    <property type="match status" value="1"/>
</dbReference>
<gene>
    <name evidence="6" type="ORF">CIRG_01500</name>
</gene>